<dbReference type="EMBL" id="SGPL01000054">
    <property type="protein sequence ID" value="THH19122.1"/>
    <property type="molecule type" value="Genomic_DNA"/>
</dbReference>
<sequence length="241" mass="27083">MEMVQSTSWIPASCSVRALRYKVSLGKPALLHCLAFIARLLASSTTIHYIRSAMNTTVTEPPEVIQHVGIAIRSNVIQALVATLFYGFFCILICYLSYLLLRKGLKSRANLILFTVTLIMFALCTCYWGLGLAVTIKQIQDVLILNPDHTLESEFSTANDFANLLGVGSQLLGMIIYFFVNRLPSNDPRDDAATMRRCTEPSYLLMHMLFANRQRGRLCKRQNIKGYRRGISTSISMPCET</sequence>
<accession>A0A4S4M282</accession>
<evidence type="ECO:0000313" key="2">
    <source>
        <dbReference type="EMBL" id="THH19122.1"/>
    </source>
</evidence>
<feature type="transmembrane region" description="Helical" evidence="1">
    <location>
        <begin position="161"/>
        <end position="180"/>
    </location>
</feature>
<name>A0A4S4M282_9AGAM</name>
<keyword evidence="1" id="KW-0812">Transmembrane</keyword>
<dbReference type="AlphaFoldDB" id="A0A4S4M282"/>
<feature type="transmembrane region" description="Helical" evidence="1">
    <location>
        <begin position="29"/>
        <end position="50"/>
    </location>
</feature>
<dbReference type="Proteomes" id="UP000310158">
    <property type="component" value="Unassembled WGS sequence"/>
</dbReference>
<evidence type="ECO:0000256" key="1">
    <source>
        <dbReference type="SAM" id="Phobius"/>
    </source>
</evidence>
<organism evidence="2 3">
    <name type="scientific">Bondarzewia mesenterica</name>
    <dbReference type="NCBI Taxonomy" id="1095465"/>
    <lineage>
        <taxon>Eukaryota</taxon>
        <taxon>Fungi</taxon>
        <taxon>Dikarya</taxon>
        <taxon>Basidiomycota</taxon>
        <taxon>Agaricomycotina</taxon>
        <taxon>Agaricomycetes</taxon>
        <taxon>Russulales</taxon>
        <taxon>Bondarzewiaceae</taxon>
        <taxon>Bondarzewia</taxon>
    </lineage>
</organism>
<evidence type="ECO:0000313" key="3">
    <source>
        <dbReference type="Proteomes" id="UP000310158"/>
    </source>
</evidence>
<feature type="transmembrane region" description="Helical" evidence="1">
    <location>
        <begin position="111"/>
        <end position="130"/>
    </location>
</feature>
<feature type="transmembrane region" description="Helical" evidence="1">
    <location>
        <begin position="76"/>
        <end position="99"/>
    </location>
</feature>
<keyword evidence="3" id="KW-1185">Reference proteome</keyword>
<protein>
    <submittedName>
        <fullName evidence="2">Uncharacterized protein</fullName>
    </submittedName>
</protein>
<proteinExistence type="predicted"/>
<keyword evidence="1" id="KW-0472">Membrane</keyword>
<keyword evidence="1" id="KW-1133">Transmembrane helix</keyword>
<reference evidence="2 3" key="1">
    <citation type="submission" date="2019-02" db="EMBL/GenBank/DDBJ databases">
        <title>Genome sequencing of the rare red list fungi Bondarzewia mesenterica.</title>
        <authorList>
            <person name="Buettner E."/>
            <person name="Kellner H."/>
        </authorList>
    </citation>
    <scope>NUCLEOTIDE SEQUENCE [LARGE SCALE GENOMIC DNA]</scope>
    <source>
        <strain evidence="2 3">DSM 108281</strain>
    </source>
</reference>
<gene>
    <name evidence="2" type="ORF">EW146_g1967</name>
</gene>
<comment type="caution">
    <text evidence="2">The sequence shown here is derived from an EMBL/GenBank/DDBJ whole genome shotgun (WGS) entry which is preliminary data.</text>
</comment>
<dbReference type="OrthoDB" id="3174319at2759"/>